<evidence type="ECO:0000313" key="4">
    <source>
        <dbReference type="Proteomes" id="UP000199582"/>
    </source>
</evidence>
<proteinExistence type="predicted"/>
<organism evidence="3 4">
    <name type="scientific">Roseovarius azorensis</name>
    <dbReference type="NCBI Taxonomy" id="1287727"/>
    <lineage>
        <taxon>Bacteria</taxon>
        <taxon>Pseudomonadati</taxon>
        <taxon>Pseudomonadota</taxon>
        <taxon>Alphaproteobacteria</taxon>
        <taxon>Rhodobacterales</taxon>
        <taxon>Roseobacteraceae</taxon>
        <taxon>Roseovarius</taxon>
    </lineage>
</organism>
<evidence type="ECO:0000259" key="2">
    <source>
        <dbReference type="Pfam" id="PF01266"/>
    </source>
</evidence>
<keyword evidence="4" id="KW-1185">Reference proteome</keyword>
<reference evidence="3 4" key="1">
    <citation type="submission" date="2016-10" db="EMBL/GenBank/DDBJ databases">
        <authorList>
            <person name="de Groot N.N."/>
        </authorList>
    </citation>
    <scope>NUCLEOTIDE SEQUENCE [LARGE SCALE GENOMIC DNA]</scope>
    <source>
        <strain evidence="3 4">DSM 100674</strain>
    </source>
</reference>
<dbReference type="PANTHER" id="PTHR10668:SF103">
    <property type="entry name" value="PYRIDINE NUCLEOTIDE-DISULFIDE OXIDOREDUCTASE DOMAIN-CONTAINING PROTEIN 2"/>
    <property type="match status" value="1"/>
</dbReference>
<dbReference type="SUPFAM" id="SSF51905">
    <property type="entry name" value="FAD/NAD(P)-binding domain"/>
    <property type="match status" value="1"/>
</dbReference>
<name>A0A1H7LKR9_9RHOB</name>
<dbReference type="EMBL" id="FOAG01000003">
    <property type="protein sequence ID" value="SEK99534.1"/>
    <property type="molecule type" value="Genomic_DNA"/>
</dbReference>
<accession>A0A1H7LKR9</accession>
<gene>
    <name evidence="3" type="ORF">SAMN05443999_10380</name>
</gene>
<keyword evidence="1" id="KW-0560">Oxidoreductase</keyword>
<dbReference type="Pfam" id="PF01266">
    <property type="entry name" value="DAO"/>
    <property type="match status" value="1"/>
</dbReference>
<dbReference type="AlphaFoldDB" id="A0A1H7LKR9"/>
<dbReference type="STRING" id="1287727.SAMN05443999_10380"/>
<dbReference type="InterPro" id="IPR006076">
    <property type="entry name" value="FAD-dep_OxRdtase"/>
</dbReference>
<dbReference type="GO" id="GO:0016491">
    <property type="term" value="F:oxidoreductase activity"/>
    <property type="evidence" value="ECO:0007669"/>
    <property type="project" value="UniProtKB-KW"/>
</dbReference>
<dbReference type="InterPro" id="IPR036188">
    <property type="entry name" value="FAD/NAD-bd_sf"/>
</dbReference>
<dbReference type="Proteomes" id="UP000199582">
    <property type="component" value="Unassembled WGS sequence"/>
</dbReference>
<evidence type="ECO:0000313" key="3">
    <source>
        <dbReference type="EMBL" id="SEK99534.1"/>
    </source>
</evidence>
<dbReference type="Gene3D" id="3.50.50.60">
    <property type="entry name" value="FAD/NAD(P)-binding domain"/>
    <property type="match status" value="2"/>
</dbReference>
<dbReference type="OrthoDB" id="9774675at2"/>
<dbReference type="PANTHER" id="PTHR10668">
    <property type="entry name" value="PHYTOENE DEHYDROGENASE"/>
    <property type="match status" value="1"/>
</dbReference>
<protein>
    <submittedName>
        <fullName evidence="3">Phytoene dehydrogenase-related protein</fullName>
    </submittedName>
</protein>
<evidence type="ECO:0000256" key="1">
    <source>
        <dbReference type="ARBA" id="ARBA00023002"/>
    </source>
</evidence>
<feature type="domain" description="FAD dependent oxidoreductase" evidence="2">
    <location>
        <begin position="5"/>
        <end position="434"/>
    </location>
</feature>
<dbReference type="RefSeq" id="WP_093033565.1">
    <property type="nucleotide sequence ID" value="NZ_FOAG01000003.1"/>
</dbReference>
<sequence>MPSFDTIVIGAGPNGLAAAHRLASRGDRVLVLERGTTPGGGAAGAEFAPGFAAMPLAHLSYNLDARVARTMDLPRHGLRWANANLATTALSATGAHLRLEGPLGLTLTGEVSDRDRAAWAGLRARLLRFAGVLAPLRGMTPPRLAKGVGNPMGQLAKIALRARMMGADEFRELGRIFLTNVHDLLDDELETPLLKGALALDATLGIWLGPRSPNSVLPWLDRLAGATDGAQAALGLPMGGMATLGAAMARAAEAAGATIRCNAAVAQILTDGDTVQGLRLADGEELSAARIVSSLAPKTTLLSLVGARHLDAGQTTRARHLKTRGGAAKLHLALSAAPDFRGAALGDRLVIAGSEHAVERAFNPAKYGRTPQAPVMEIVIPTVHDPTLAPAGQHILSAIVQYAPPAPADPDAARTAMLDASLRVLEDHAPGIGALILKAEMLMPHDIETRWGLPGGNWHAGELSVEQMLFLRPLPGLSQYQGPIKGLWLASAGCHPGGGVSGTAGWNAALAMERAGK</sequence>